<keyword evidence="1" id="KW-0732">Signal</keyword>
<evidence type="ECO:0000256" key="1">
    <source>
        <dbReference type="SAM" id="SignalP"/>
    </source>
</evidence>
<keyword evidence="3" id="KW-1185">Reference proteome</keyword>
<protein>
    <submittedName>
        <fullName evidence="2">DUF2141 domain-containing protein</fullName>
    </submittedName>
</protein>
<sequence>MQKVQKAALAATLSSFVLMGAGSALAGDVVITVTGVQARGGDLLVGLQTSAQFLKQAGDHGEIIKAPTAGTRVVTLKDVPPGDYSVSVLHDMNGDQQMALANGMPAEGWAMFRGETLRAAPTFDQVKFTVPASGDAQVSVAMQYPAGR</sequence>
<evidence type="ECO:0000313" key="3">
    <source>
        <dbReference type="Proteomes" id="UP000663942"/>
    </source>
</evidence>
<evidence type="ECO:0000313" key="2">
    <source>
        <dbReference type="EMBL" id="QTC87745.1"/>
    </source>
</evidence>
<gene>
    <name evidence="2" type="ORF">IFE19_17010</name>
</gene>
<feature type="signal peptide" evidence="1">
    <location>
        <begin position="1"/>
        <end position="26"/>
    </location>
</feature>
<dbReference type="InterPro" id="IPR018673">
    <property type="entry name" value="DUF2141"/>
</dbReference>
<proteinExistence type="predicted"/>
<name>A0ABX7SLH6_9CAUL</name>
<organism evidence="2 3">
    <name type="scientific">Brevundimonas pondensis</name>
    <dbReference type="NCBI Taxonomy" id="2774189"/>
    <lineage>
        <taxon>Bacteria</taxon>
        <taxon>Pseudomonadati</taxon>
        <taxon>Pseudomonadota</taxon>
        <taxon>Alphaproteobacteria</taxon>
        <taxon>Caulobacterales</taxon>
        <taxon>Caulobacteraceae</taxon>
        <taxon>Brevundimonas</taxon>
    </lineage>
</organism>
<dbReference type="RefSeq" id="WP_207824381.1">
    <property type="nucleotide sequence ID" value="NZ_CP062006.1"/>
</dbReference>
<dbReference type="Proteomes" id="UP000663942">
    <property type="component" value="Chromosome"/>
</dbReference>
<accession>A0ABX7SLH6</accession>
<dbReference type="EMBL" id="CP062006">
    <property type="protein sequence ID" value="QTC87745.1"/>
    <property type="molecule type" value="Genomic_DNA"/>
</dbReference>
<feature type="chain" id="PRO_5047231355" evidence="1">
    <location>
        <begin position="27"/>
        <end position="148"/>
    </location>
</feature>
<reference evidence="2 3" key="1">
    <citation type="submission" date="2020-09" db="EMBL/GenBank/DDBJ databases">
        <title>Brevundimonas sp. LVF1 isolated from an oligotrophic pond in Goettingen, Germany.</title>
        <authorList>
            <person name="Friedrich I."/>
            <person name="Klassen A."/>
            <person name="Neubauer H."/>
            <person name="Schneider D."/>
            <person name="Hertel R."/>
            <person name="Daniel R."/>
        </authorList>
    </citation>
    <scope>NUCLEOTIDE SEQUENCE [LARGE SCALE GENOMIC DNA]</scope>
    <source>
        <strain evidence="2 3">LVF1</strain>
    </source>
</reference>
<dbReference type="Pfam" id="PF09912">
    <property type="entry name" value="DUF2141"/>
    <property type="match status" value="1"/>
</dbReference>